<feature type="domain" description="HMA" evidence="2">
    <location>
        <begin position="52"/>
        <end position="116"/>
    </location>
</feature>
<reference evidence="3 4" key="1">
    <citation type="submission" date="2024-03" db="EMBL/GenBank/DDBJ databases">
        <title>Human intestinal bacterial collection.</title>
        <authorList>
            <person name="Pauvert C."/>
            <person name="Hitch T.C.A."/>
            <person name="Clavel T."/>
        </authorList>
    </citation>
    <scope>NUCLEOTIDE SEQUENCE [LARGE SCALE GENOMIC DNA]</scope>
    <source>
        <strain evidence="3 4">CLA-AP-H27</strain>
    </source>
</reference>
<keyword evidence="1" id="KW-0479">Metal-binding</keyword>
<evidence type="ECO:0000256" key="1">
    <source>
        <dbReference type="ARBA" id="ARBA00022723"/>
    </source>
</evidence>
<dbReference type="Gene3D" id="3.30.70.100">
    <property type="match status" value="1"/>
</dbReference>
<dbReference type="InterPro" id="IPR006121">
    <property type="entry name" value="HMA_dom"/>
</dbReference>
<organism evidence="3 4">
    <name type="scientific">Ventrimonas faecis</name>
    <dbReference type="NCBI Taxonomy" id="3133170"/>
    <lineage>
        <taxon>Bacteria</taxon>
        <taxon>Bacillati</taxon>
        <taxon>Bacillota</taxon>
        <taxon>Clostridia</taxon>
        <taxon>Lachnospirales</taxon>
        <taxon>Lachnospiraceae</taxon>
        <taxon>Ventrimonas</taxon>
    </lineage>
</organism>
<dbReference type="RefSeq" id="WP_349229063.1">
    <property type="nucleotide sequence ID" value="NZ_JBBMFJ010000010.1"/>
</dbReference>
<dbReference type="Pfam" id="PF00403">
    <property type="entry name" value="HMA"/>
    <property type="match status" value="1"/>
</dbReference>
<accession>A0ABV1HL87</accession>
<dbReference type="CDD" id="cd00371">
    <property type="entry name" value="HMA"/>
    <property type="match status" value="1"/>
</dbReference>
<dbReference type="Proteomes" id="UP001437460">
    <property type="component" value="Unassembled WGS sequence"/>
</dbReference>
<proteinExistence type="predicted"/>
<protein>
    <submittedName>
        <fullName evidence="3">Heavy-metal-associated domain-containing protein</fullName>
    </submittedName>
</protein>
<comment type="caution">
    <text evidence="3">The sequence shown here is derived from an EMBL/GenBank/DDBJ whole genome shotgun (WGS) entry which is preliminary data.</text>
</comment>
<gene>
    <name evidence="3" type="ORF">WMO41_06600</name>
</gene>
<dbReference type="PROSITE" id="PS50846">
    <property type="entry name" value="HMA_2"/>
    <property type="match status" value="1"/>
</dbReference>
<dbReference type="SUPFAM" id="SSF55008">
    <property type="entry name" value="HMA, heavy metal-associated domain"/>
    <property type="match status" value="1"/>
</dbReference>
<evidence type="ECO:0000313" key="4">
    <source>
        <dbReference type="Proteomes" id="UP001437460"/>
    </source>
</evidence>
<name>A0ABV1HL87_9FIRM</name>
<dbReference type="InterPro" id="IPR036163">
    <property type="entry name" value="HMA_dom_sf"/>
</dbReference>
<keyword evidence="4" id="KW-1185">Reference proteome</keyword>
<evidence type="ECO:0000259" key="2">
    <source>
        <dbReference type="PROSITE" id="PS50846"/>
    </source>
</evidence>
<evidence type="ECO:0000313" key="3">
    <source>
        <dbReference type="EMBL" id="MEQ2562831.1"/>
    </source>
</evidence>
<dbReference type="PROSITE" id="PS01047">
    <property type="entry name" value="HMA_1"/>
    <property type="match status" value="1"/>
</dbReference>
<dbReference type="InterPro" id="IPR017969">
    <property type="entry name" value="Heavy-metal-associated_CS"/>
</dbReference>
<dbReference type="EMBL" id="JBBMFJ010000010">
    <property type="protein sequence ID" value="MEQ2562831.1"/>
    <property type="molecule type" value="Genomic_DNA"/>
</dbReference>
<sequence>MTDIIVLLVIAVFVLLGVRSTIKHFKGEGACCGGGGGSLPPEEKKLENPVIGKKTVKISGMHCEHCVNAVTEAINKIDGASAKVSLHGKKAVVSFDRELDEAVLKKAIEDAGYTVEEIK</sequence>